<evidence type="ECO:0000256" key="10">
    <source>
        <dbReference type="ARBA" id="ARBA00079840"/>
    </source>
</evidence>
<sequence length="131" mass="14401">MLPPPAPYFFPWEIRPGSQREGASVRTFGRLTSYFPEESKAVLSSQHASSQHQVQVQTGFVEPFNPIVGAQYIVLGELTSAEGGGVAVRARVFNCVDGVDVDLLQKAIRDQRSFFQETRNEPDVNCATTAV</sequence>
<gene>
    <name evidence="11" type="primary">ten1</name>
</gene>
<dbReference type="AlphaFoldDB" id="A0AAY4AAB0"/>
<evidence type="ECO:0000256" key="4">
    <source>
        <dbReference type="ARBA" id="ARBA00022895"/>
    </source>
</evidence>
<dbReference type="InterPro" id="IPR012340">
    <property type="entry name" value="NA-bd_OB-fold"/>
</dbReference>
<dbReference type="GO" id="GO:0010521">
    <property type="term" value="F:telomerase inhibitor activity"/>
    <property type="evidence" value="ECO:0007669"/>
    <property type="project" value="TreeGrafter"/>
</dbReference>
<accession>A0AAY4AAB0</accession>
<evidence type="ECO:0000256" key="8">
    <source>
        <dbReference type="ARBA" id="ARBA00068173"/>
    </source>
</evidence>
<organism evidence="11 12">
    <name type="scientific">Denticeps clupeoides</name>
    <name type="common">denticle herring</name>
    <dbReference type="NCBI Taxonomy" id="299321"/>
    <lineage>
        <taxon>Eukaryota</taxon>
        <taxon>Metazoa</taxon>
        <taxon>Chordata</taxon>
        <taxon>Craniata</taxon>
        <taxon>Vertebrata</taxon>
        <taxon>Euteleostomi</taxon>
        <taxon>Actinopterygii</taxon>
        <taxon>Neopterygii</taxon>
        <taxon>Teleostei</taxon>
        <taxon>Clupei</taxon>
        <taxon>Clupeiformes</taxon>
        <taxon>Denticipitoidei</taxon>
        <taxon>Denticipitidae</taxon>
        <taxon>Denticeps</taxon>
    </lineage>
</organism>
<dbReference type="GO" id="GO:1990879">
    <property type="term" value="C:CST complex"/>
    <property type="evidence" value="ECO:0007669"/>
    <property type="project" value="InterPro"/>
</dbReference>
<dbReference type="PANTHER" id="PTHR33905">
    <property type="entry name" value="CST COMPLEX SUBUNIT TEN1"/>
    <property type="match status" value="1"/>
</dbReference>
<dbReference type="InterPro" id="IPR029146">
    <property type="entry name" value="Ten1_animal_plant"/>
</dbReference>
<dbReference type="GO" id="GO:0042162">
    <property type="term" value="F:telomeric DNA binding"/>
    <property type="evidence" value="ECO:0007669"/>
    <property type="project" value="TreeGrafter"/>
</dbReference>
<evidence type="ECO:0000313" key="12">
    <source>
        <dbReference type="Proteomes" id="UP000694580"/>
    </source>
</evidence>
<evidence type="ECO:0000256" key="5">
    <source>
        <dbReference type="ARBA" id="ARBA00023125"/>
    </source>
</evidence>
<name>A0AAY4AAB0_9TELE</name>
<evidence type="ECO:0000256" key="3">
    <source>
        <dbReference type="ARBA" id="ARBA00022454"/>
    </source>
</evidence>
<reference evidence="11 12" key="1">
    <citation type="submission" date="2020-06" db="EMBL/GenBank/DDBJ databases">
        <authorList>
            <consortium name="Wellcome Sanger Institute Data Sharing"/>
        </authorList>
    </citation>
    <scope>NUCLEOTIDE SEQUENCE [LARGE SCALE GENOMIC DNA]</scope>
</reference>
<evidence type="ECO:0000256" key="1">
    <source>
        <dbReference type="ARBA" id="ARBA00004123"/>
    </source>
</evidence>
<comment type="subcellular location">
    <subcellularLocation>
        <location evidence="2">Chromosome</location>
        <location evidence="2">Telomere</location>
    </subcellularLocation>
    <subcellularLocation>
        <location evidence="1">Nucleus</location>
    </subcellularLocation>
</comment>
<evidence type="ECO:0000256" key="9">
    <source>
        <dbReference type="ARBA" id="ARBA00078215"/>
    </source>
</evidence>
<keyword evidence="5" id="KW-0238">DNA-binding</keyword>
<comment type="similarity">
    <text evidence="7">Belongs to the TEN1 family.</text>
</comment>
<protein>
    <recommendedName>
        <fullName evidence="8">CST complex subunit TEN1</fullName>
    </recommendedName>
    <alternativeName>
        <fullName evidence="10">Protein telomeric pathways with STN1 homolog</fullName>
    </alternativeName>
    <alternativeName>
        <fullName evidence="9">Telomere length regulation protein TEN1 homolog</fullName>
    </alternativeName>
</protein>
<dbReference type="FunFam" id="2.40.50.140:FF:000203">
    <property type="entry name" value="TEN1 subunit of CST complex"/>
    <property type="match status" value="1"/>
</dbReference>
<dbReference type="Gene3D" id="2.40.50.140">
    <property type="entry name" value="Nucleic acid-binding proteins"/>
    <property type="match status" value="1"/>
</dbReference>
<reference evidence="11" key="2">
    <citation type="submission" date="2025-08" db="UniProtKB">
        <authorList>
            <consortium name="Ensembl"/>
        </authorList>
    </citation>
    <scope>IDENTIFICATION</scope>
</reference>
<keyword evidence="4" id="KW-0779">Telomere</keyword>
<dbReference type="Ensembl" id="ENSDCDT00010004305.1">
    <property type="protein sequence ID" value="ENSDCDP00010004151.1"/>
    <property type="gene ID" value="ENSDCDG00010001854.1"/>
</dbReference>
<evidence type="ECO:0000256" key="7">
    <source>
        <dbReference type="ARBA" id="ARBA00061044"/>
    </source>
</evidence>
<evidence type="ECO:0000313" key="11">
    <source>
        <dbReference type="Ensembl" id="ENSDCDP00010004151.1"/>
    </source>
</evidence>
<keyword evidence="3" id="KW-0158">Chromosome</keyword>
<dbReference type="PANTHER" id="PTHR33905:SF1">
    <property type="entry name" value="CST COMPLEX SUBUNIT TEN1"/>
    <property type="match status" value="1"/>
</dbReference>
<keyword evidence="12" id="KW-1185">Reference proteome</keyword>
<reference evidence="11" key="3">
    <citation type="submission" date="2025-09" db="UniProtKB">
        <authorList>
            <consortium name="Ensembl"/>
        </authorList>
    </citation>
    <scope>IDENTIFICATION</scope>
</reference>
<proteinExistence type="inferred from homology"/>
<keyword evidence="6" id="KW-0539">Nucleus</keyword>
<dbReference type="GeneTree" id="ENSGT00390000017589"/>
<dbReference type="GO" id="GO:0032211">
    <property type="term" value="P:negative regulation of telomere maintenance via telomerase"/>
    <property type="evidence" value="ECO:0007669"/>
    <property type="project" value="TreeGrafter"/>
</dbReference>
<dbReference type="Pfam" id="PF15490">
    <property type="entry name" value="Ten1_2"/>
    <property type="match status" value="1"/>
</dbReference>
<evidence type="ECO:0000256" key="6">
    <source>
        <dbReference type="ARBA" id="ARBA00023242"/>
    </source>
</evidence>
<evidence type="ECO:0000256" key="2">
    <source>
        <dbReference type="ARBA" id="ARBA00004574"/>
    </source>
</evidence>
<dbReference type="Proteomes" id="UP000694580">
    <property type="component" value="Chromosome 3"/>
</dbReference>
<dbReference type="GO" id="GO:0003697">
    <property type="term" value="F:single-stranded DNA binding"/>
    <property type="evidence" value="ECO:0007669"/>
    <property type="project" value="InterPro"/>
</dbReference>